<dbReference type="Gene3D" id="3.40.960.10">
    <property type="entry name" value="VSR Endonuclease"/>
    <property type="match status" value="1"/>
</dbReference>
<sequence>MNVRTIECLNRYKNIIKKRINQGHTAVEIAVELKVDVTRIYTDIKRFGSEKDFLLLRHNVSTSLAMIDRVEKAKRNLINSNYSRVELARDRFNKIIKPLIWSGMTTIDIKKQLNLKTRSAIAKSVEKYGTLRDVEQLKHNGIIKKRDALVRLMKNKTSKPEIMLYNIVKLYYPGAQHKFKILSDKQYYWELDVVVPEIKLNFEYDGYYWHKDNKQRDDHRDSFLKKQGWRVFRFNYSKSPTLEELERDFRHRVLSQLK</sequence>
<reference evidence="2" key="1">
    <citation type="submission" date="2020-05" db="EMBL/GenBank/DDBJ databases">
        <authorList>
            <person name="Chiriac C."/>
            <person name="Salcher M."/>
            <person name="Ghai R."/>
            <person name="Kavagutti S V."/>
        </authorList>
    </citation>
    <scope>NUCLEOTIDE SEQUENCE</scope>
</reference>
<proteinExistence type="predicted"/>
<evidence type="ECO:0000313" key="2">
    <source>
        <dbReference type="EMBL" id="CAB5226454.1"/>
    </source>
</evidence>
<dbReference type="EMBL" id="LR798360">
    <property type="protein sequence ID" value="CAB5226454.1"/>
    <property type="molecule type" value="Genomic_DNA"/>
</dbReference>
<evidence type="ECO:0000259" key="1">
    <source>
        <dbReference type="Pfam" id="PF04480"/>
    </source>
</evidence>
<organism evidence="2">
    <name type="scientific">uncultured Caudovirales phage</name>
    <dbReference type="NCBI Taxonomy" id="2100421"/>
    <lineage>
        <taxon>Viruses</taxon>
        <taxon>Duplodnaviria</taxon>
        <taxon>Heunggongvirae</taxon>
        <taxon>Uroviricota</taxon>
        <taxon>Caudoviricetes</taxon>
        <taxon>Peduoviridae</taxon>
        <taxon>Maltschvirus</taxon>
        <taxon>Maltschvirus maltsch</taxon>
    </lineage>
</organism>
<feature type="domain" description="DUF559" evidence="1">
    <location>
        <begin position="190"/>
        <end position="236"/>
    </location>
</feature>
<name>A0A6J7X746_9CAUD</name>
<dbReference type="InterPro" id="IPR007569">
    <property type="entry name" value="DUF559"/>
</dbReference>
<dbReference type="SUPFAM" id="SSF52980">
    <property type="entry name" value="Restriction endonuclease-like"/>
    <property type="match status" value="1"/>
</dbReference>
<gene>
    <name evidence="2" type="ORF">UFOVP760_228</name>
</gene>
<accession>A0A6J7X746</accession>
<dbReference type="InterPro" id="IPR011335">
    <property type="entry name" value="Restrct_endonuc-II-like"/>
</dbReference>
<dbReference type="Pfam" id="PF04480">
    <property type="entry name" value="DUF559"/>
    <property type="match status" value="1"/>
</dbReference>
<protein>
    <recommendedName>
        <fullName evidence="1">DUF559 domain-containing protein</fullName>
    </recommendedName>
</protein>